<evidence type="ECO:0000313" key="1">
    <source>
        <dbReference type="EMBL" id="NDV41864.1"/>
    </source>
</evidence>
<evidence type="ECO:0000313" key="2">
    <source>
        <dbReference type="Proteomes" id="UP000468707"/>
    </source>
</evidence>
<dbReference type="RefSeq" id="WP_163631945.1">
    <property type="nucleotide sequence ID" value="NZ_JAAAMI010000001.1"/>
</dbReference>
<proteinExistence type="predicted"/>
<organism evidence="1 2">
    <name type="scientific">Flagellimonas sediminis</name>
    <dbReference type="NCBI Taxonomy" id="2696468"/>
    <lineage>
        <taxon>Bacteria</taxon>
        <taxon>Pseudomonadati</taxon>
        <taxon>Bacteroidota</taxon>
        <taxon>Flavobacteriia</taxon>
        <taxon>Flavobacteriales</taxon>
        <taxon>Flavobacteriaceae</taxon>
        <taxon>Flagellimonas</taxon>
    </lineage>
</organism>
<comment type="caution">
    <text evidence="1">The sequence shown here is derived from an EMBL/GenBank/DDBJ whole genome shotgun (WGS) entry which is preliminary data.</text>
</comment>
<keyword evidence="2" id="KW-1185">Reference proteome</keyword>
<dbReference type="EMBL" id="JAAAMI010000001">
    <property type="protein sequence ID" value="NDV41864.1"/>
    <property type="molecule type" value="Genomic_DNA"/>
</dbReference>
<name>A0A6I5KM34_9FLAO</name>
<dbReference type="AlphaFoldDB" id="A0A6I5KM34"/>
<sequence length="351" mass="40309">MKNRPHLWWRRAKKTPEGYVKVHNTVTNKLDPVIGVKVKTRRWFKWAKGWTNSAGHYKVNRGYRRDVHYTVVFKNTRGFIVWPSLVSISSARYRAGKKSRYGHNFDFYTNSVGWRWATVNNATVKYFNYCSQMGIGQPHNNLRIVALGGTGYSSAPMLRRVWGYAGFTSRSKVSDFFFKANSITVAANLIWIMYKYILPDILIRAGSSKGTDGVFSTTFHELGHASHFKKVGSGYWIKYINYIITYGAYGDGHGINSGNCGIGEMWGNYFSAVLTDKEFPSSNNYFNKDEDWYNPGFLQDVDNLPDVSTKEIFECLKSTTDTFTDLIAELKTKTTYDEKVDNAFYSYPDWP</sequence>
<dbReference type="Proteomes" id="UP000468707">
    <property type="component" value="Unassembled WGS sequence"/>
</dbReference>
<gene>
    <name evidence="1" type="ORF">GTK07_00885</name>
</gene>
<protein>
    <submittedName>
        <fullName evidence="1">Uncharacterized protein</fullName>
    </submittedName>
</protein>
<accession>A0A6I5KM34</accession>
<reference evidence="1 2" key="1">
    <citation type="submission" date="2020-01" db="EMBL/GenBank/DDBJ databases">
        <title>Muricauda sediminis sp.nov. 40Bstr401.</title>
        <authorList>
            <person name="Xue Z."/>
            <person name="Zhu S."/>
            <person name="Ren N."/>
            <person name="Chen T."/>
            <person name="Chen X."/>
            <person name="Chen J."/>
            <person name="Yang J."/>
        </authorList>
    </citation>
    <scope>NUCLEOTIDE SEQUENCE [LARGE SCALE GENOMIC DNA]</scope>
    <source>
        <strain evidence="1 2">40Bstr401</strain>
    </source>
</reference>